<dbReference type="PANTHER" id="PTHR31272">
    <property type="entry name" value="CYTOCHROME C-TYPE BIOGENESIS PROTEIN HI_1454-RELATED"/>
    <property type="match status" value="1"/>
</dbReference>
<feature type="transmembrane region" description="Helical" evidence="1">
    <location>
        <begin position="325"/>
        <end position="346"/>
    </location>
</feature>
<dbReference type="KEGG" id="mpd:MCP_2812"/>
<protein>
    <recommendedName>
        <fullName evidence="2">Urease accessory protein UreH-like transmembrane domain-containing protein</fullName>
    </recommendedName>
</protein>
<dbReference type="SUPFAM" id="SSF52833">
    <property type="entry name" value="Thioredoxin-like"/>
    <property type="match status" value="1"/>
</dbReference>
<dbReference type="SMR" id="D1Z2G2"/>
<evidence type="ECO:0000313" key="3">
    <source>
        <dbReference type="EMBL" id="BAI62884.1"/>
    </source>
</evidence>
<feature type="domain" description="Urease accessory protein UreH-like transmembrane" evidence="2">
    <location>
        <begin position="256"/>
        <end position="437"/>
    </location>
</feature>
<dbReference type="InterPro" id="IPR039447">
    <property type="entry name" value="UreH-like_TM_dom"/>
</dbReference>
<dbReference type="Pfam" id="PF13386">
    <property type="entry name" value="DsbD_2"/>
    <property type="match status" value="1"/>
</dbReference>
<accession>D1Z2G2</accession>
<dbReference type="AlphaFoldDB" id="D1Z2G2"/>
<keyword evidence="4" id="KW-1185">Reference proteome</keyword>
<keyword evidence="1" id="KW-1133">Transmembrane helix</keyword>
<keyword evidence="1" id="KW-0472">Membrane</keyword>
<reference evidence="3 4" key="2">
    <citation type="journal article" date="2008" name="Int. J. Syst. Evol. Microbiol.">
        <title>Methanocella paludicola gen. nov., sp. nov., a methane-producing archaeon, the first isolate of the lineage 'Rice Cluster I', and proposal of the new archaeal order Methanocellales ord. nov.</title>
        <authorList>
            <person name="Sakai S."/>
            <person name="Imachi H."/>
            <person name="Hanada S."/>
            <person name="Ohashi A."/>
            <person name="Harada H."/>
            <person name="Kamagata Y."/>
        </authorList>
    </citation>
    <scope>NUCLEOTIDE SEQUENCE [LARGE SCALE GENOMIC DNA]</scope>
    <source>
        <strain evidence="4">DSM 17711 / JCM 13418 / NBRC 101707 / SANAE</strain>
    </source>
</reference>
<feature type="transmembrane region" description="Helical" evidence="1">
    <location>
        <begin position="251"/>
        <end position="278"/>
    </location>
</feature>
<feature type="transmembrane region" description="Helical" evidence="1">
    <location>
        <begin position="452"/>
        <end position="471"/>
    </location>
</feature>
<dbReference type="Proteomes" id="UP000001882">
    <property type="component" value="Chromosome"/>
</dbReference>
<gene>
    <name evidence="3" type="ordered locus">MCP_2812</name>
</gene>
<evidence type="ECO:0000313" key="4">
    <source>
        <dbReference type="Proteomes" id="UP000001882"/>
    </source>
</evidence>
<keyword evidence="1" id="KW-0812">Transmembrane</keyword>
<proteinExistence type="predicted"/>
<sequence length="474" mass="51187">MSHFNLMPAKYGHAFSRRRYYRKFLLAAALMALLLLVPAMGLCASCETVRVTYVYSPLCTICEHSGPSIRAAVNDSMSAGIDVRYEEHMFSSREGRADMERYGLSSVPAVIVNGRAIRPGDFDGDTKKLESLLRRAISDACHYKTPVTLERKIVKVAEKDTVSVVTIIANSGTEPVYATIRGGTCEGVSVVEGETSWEGTVMPGERQYLAYEADISRNVRSLPPQALTYSDSLGEHSVSCPETPVFILKKLSVAAVFIAGLVAGFNPCLLAVMAFVSAMALSMKGRRLDIIFNLLAFSAGLLCIYLLMGIGFLRLIESVPSLTSALKTAIIVLLAGLAGFAFYEAWQVKKDPDRASLFKSFVDRYKPLYKKYCLPASFGLGGAFGLIKMPCVGGIYVGILGAIAGSGEAGRGLLLLVAYNFGVVLPVLALGALLVLGMSPEKVDRLRKKHRYALKLATGLILATMAAGFMLNVI</sequence>
<dbReference type="PATRIC" id="fig|304371.9.peg.2879"/>
<dbReference type="STRING" id="304371.MCP_2812"/>
<organism evidence="3 4">
    <name type="scientific">Methanocella paludicola (strain DSM 17711 / JCM 13418 / NBRC 101707 / SANAE)</name>
    <dbReference type="NCBI Taxonomy" id="304371"/>
    <lineage>
        <taxon>Archaea</taxon>
        <taxon>Methanobacteriati</taxon>
        <taxon>Methanobacteriota</taxon>
        <taxon>Stenosarchaea group</taxon>
        <taxon>Methanomicrobia</taxon>
        <taxon>Methanocellales</taxon>
        <taxon>Methanocellaceae</taxon>
        <taxon>Methanocella</taxon>
    </lineage>
</organism>
<evidence type="ECO:0000259" key="2">
    <source>
        <dbReference type="Pfam" id="PF13386"/>
    </source>
</evidence>
<feature type="transmembrane region" description="Helical" evidence="1">
    <location>
        <begin position="290"/>
        <end position="313"/>
    </location>
</feature>
<reference evidence="4" key="3">
    <citation type="journal article" date="2011" name="PLoS ONE">
        <title>Genome sequence of a mesophilic hydrogenotrophic methanogen Methanocella paludicola, the first cultivated representative of the order Methanocellales.</title>
        <authorList>
            <person name="Sakai S."/>
            <person name="Takaki Y."/>
            <person name="Shimamura S."/>
            <person name="Sekine M."/>
            <person name="Tajima T."/>
            <person name="Kosugi H."/>
            <person name="Ichikawa N."/>
            <person name="Tasumi E."/>
            <person name="Hiraki A.T."/>
            <person name="Shimizu A."/>
            <person name="Kato Y."/>
            <person name="Nishiko R."/>
            <person name="Mori K."/>
            <person name="Fujita N."/>
            <person name="Imachi H."/>
            <person name="Takai K."/>
        </authorList>
    </citation>
    <scope>NUCLEOTIDE SEQUENCE [LARGE SCALE GENOMIC DNA]</scope>
    <source>
        <strain evidence="4">DSM 17711 / JCM 13418 / NBRC 101707 / SANAE</strain>
    </source>
</reference>
<name>D1Z2G2_METPS</name>
<dbReference type="InParanoid" id="D1Z2G2"/>
<dbReference type="EMBL" id="AP011532">
    <property type="protein sequence ID" value="BAI62884.1"/>
    <property type="molecule type" value="Genomic_DNA"/>
</dbReference>
<reference evidence="3 4" key="1">
    <citation type="journal article" date="2007" name="Appl. Environ. Microbiol.">
        <title>Isolation of key methanogens for global methane emission from rice paddy fields: a novel isolate affiliated with the clone cluster rice cluster I.</title>
        <authorList>
            <person name="Sakai S."/>
            <person name="Imachi H."/>
            <person name="Sekiguchi Y."/>
            <person name="Ohashi A."/>
            <person name="Harada H."/>
            <person name="Kamagata Y."/>
        </authorList>
    </citation>
    <scope>NUCLEOTIDE SEQUENCE [LARGE SCALE GENOMIC DNA]</scope>
    <source>
        <strain evidence="4">DSM 17711 / JCM 13418 / NBRC 101707 / SANAE</strain>
    </source>
</reference>
<dbReference type="PANTHER" id="PTHR31272:SF9">
    <property type="entry name" value="BLL1027 PROTEIN"/>
    <property type="match status" value="1"/>
</dbReference>
<dbReference type="InterPro" id="IPR036249">
    <property type="entry name" value="Thioredoxin-like_sf"/>
</dbReference>
<feature type="transmembrane region" description="Helical" evidence="1">
    <location>
        <begin position="416"/>
        <end position="440"/>
    </location>
</feature>
<evidence type="ECO:0000256" key="1">
    <source>
        <dbReference type="SAM" id="Phobius"/>
    </source>
</evidence>
<feature type="transmembrane region" description="Helical" evidence="1">
    <location>
        <begin position="378"/>
        <end position="404"/>
    </location>
</feature>
<dbReference type="InterPro" id="IPR051790">
    <property type="entry name" value="Cytochrome_c-biogenesis_DsbD"/>
</dbReference>
<dbReference type="eggNOG" id="arCOG02404">
    <property type="taxonomic scope" value="Archaea"/>
</dbReference>